<protein>
    <submittedName>
        <fullName evidence="1">Uncharacterized protein</fullName>
    </submittedName>
</protein>
<dbReference type="Proteomes" id="UP000184339">
    <property type="component" value="Unassembled WGS sequence"/>
</dbReference>
<proteinExistence type="predicted"/>
<accession>A0A1M7QJR5</accession>
<sequence>MPQAHDIEALADALSASANALHLQLMRAIRAGAPREEAQALFANEVALRTQADSLYLDAAHLAAAGLDADQLQLSDVTQRAQATIARIDKLKDLLDLSADLLSLGAAIATGKPDHILAPFEKLKQHLATL</sequence>
<evidence type="ECO:0000313" key="2">
    <source>
        <dbReference type="Proteomes" id="UP000184339"/>
    </source>
</evidence>
<dbReference type="AlphaFoldDB" id="A0A1M7QJR5"/>
<gene>
    <name evidence="1" type="ORF">SAMN05192549_107127</name>
</gene>
<dbReference type="STRING" id="551987.SAMN05192549_107127"/>
<keyword evidence="2" id="KW-1185">Reference proteome</keyword>
<dbReference type="EMBL" id="FRCX01000007">
    <property type="protein sequence ID" value="SHN31074.1"/>
    <property type="molecule type" value="Genomic_DNA"/>
</dbReference>
<reference evidence="2" key="1">
    <citation type="submission" date="2016-11" db="EMBL/GenBank/DDBJ databases">
        <authorList>
            <person name="Varghese N."/>
            <person name="Submissions S."/>
        </authorList>
    </citation>
    <scope>NUCLEOTIDE SEQUENCE [LARGE SCALE GENOMIC DNA]</scope>
    <source>
        <strain evidence="2">Sac-22</strain>
    </source>
</reference>
<dbReference type="RefSeq" id="WP_072786372.1">
    <property type="nucleotide sequence ID" value="NZ_FRCX01000007.1"/>
</dbReference>
<organism evidence="1 2">
    <name type="scientific">Duganella sacchari</name>
    <dbReference type="NCBI Taxonomy" id="551987"/>
    <lineage>
        <taxon>Bacteria</taxon>
        <taxon>Pseudomonadati</taxon>
        <taxon>Pseudomonadota</taxon>
        <taxon>Betaproteobacteria</taxon>
        <taxon>Burkholderiales</taxon>
        <taxon>Oxalobacteraceae</taxon>
        <taxon>Telluria group</taxon>
        <taxon>Duganella</taxon>
    </lineage>
</organism>
<evidence type="ECO:0000313" key="1">
    <source>
        <dbReference type="EMBL" id="SHN31074.1"/>
    </source>
</evidence>
<name>A0A1M7QJR5_9BURK</name>